<evidence type="ECO:0000259" key="5">
    <source>
        <dbReference type="Pfam" id="PF25989"/>
    </source>
</evidence>
<sequence>MNVATLNRHAVILLCMAMTLAPSVYAQEQQAGPPPALVEVDDVRHEVISEQIWVPGTVISRADAELAAEVEGRITWLADVGDIVAKGEVLAAIDDTRLKLSLKQEEAVIARWSASVSMLSKRVTRFESMVSNNNLSQNDMEATTAELEIARQELAQAEARKALVEYQVNRSEVRAPFNAVVVSRLQSEGEYIQVGQTLLQVVDPNRVDVTVRAPLSVIPYIESGMKVAISDERRTREEAIRAIVPVGNARSRMMEIRVGLNPGDFAIGGAVRVALPNSESHQGVTVPRDALVLRKSGAFVYQVDENNEARQVAVTTGIGMGDRIEVFGDIARESPVITRGAERLTAGQKVRFSDEQSSLTARTP</sequence>
<dbReference type="Pfam" id="PF25973">
    <property type="entry name" value="BSH_CzcB"/>
    <property type="match status" value="1"/>
</dbReference>
<dbReference type="PANTHER" id="PTHR30469:SF15">
    <property type="entry name" value="HLYD FAMILY OF SECRETION PROTEINS"/>
    <property type="match status" value="1"/>
</dbReference>
<protein>
    <submittedName>
        <fullName evidence="6">Hemolysin D</fullName>
    </submittedName>
</protein>
<dbReference type="GO" id="GO:1990281">
    <property type="term" value="C:efflux pump complex"/>
    <property type="evidence" value="ECO:0007669"/>
    <property type="project" value="TreeGrafter"/>
</dbReference>
<dbReference type="Gene3D" id="1.10.287.470">
    <property type="entry name" value="Helix hairpin bin"/>
    <property type="match status" value="1"/>
</dbReference>
<feature type="coiled-coil region" evidence="2">
    <location>
        <begin position="133"/>
        <end position="167"/>
    </location>
</feature>
<feature type="chain" id="PRO_5036950223" evidence="3">
    <location>
        <begin position="27"/>
        <end position="364"/>
    </location>
</feature>
<dbReference type="InterPro" id="IPR058637">
    <property type="entry name" value="YknX-like_C"/>
</dbReference>
<keyword evidence="7" id="KW-1185">Reference proteome</keyword>
<name>A0A918N1B7_9ALTE</name>
<dbReference type="SUPFAM" id="SSF111369">
    <property type="entry name" value="HlyD-like secretion proteins"/>
    <property type="match status" value="1"/>
</dbReference>
<dbReference type="AlphaFoldDB" id="A0A918N1B7"/>
<dbReference type="RefSeq" id="WP_189407891.1">
    <property type="nucleotide sequence ID" value="NZ_BMXP01000009.1"/>
</dbReference>
<comment type="caution">
    <text evidence="6">The sequence shown here is derived from an EMBL/GenBank/DDBJ whole genome shotgun (WGS) entry which is preliminary data.</text>
</comment>
<dbReference type="EMBL" id="BMXP01000009">
    <property type="protein sequence ID" value="GGW93610.1"/>
    <property type="molecule type" value="Genomic_DNA"/>
</dbReference>
<dbReference type="InterPro" id="IPR058647">
    <property type="entry name" value="BSH_CzcB-like"/>
</dbReference>
<proteinExistence type="inferred from homology"/>
<evidence type="ECO:0000259" key="4">
    <source>
        <dbReference type="Pfam" id="PF25973"/>
    </source>
</evidence>
<dbReference type="Gene3D" id="2.40.420.20">
    <property type="match status" value="1"/>
</dbReference>
<evidence type="ECO:0000313" key="7">
    <source>
        <dbReference type="Proteomes" id="UP000631300"/>
    </source>
</evidence>
<keyword evidence="2" id="KW-0175">Coiled coil</keyword>
<dbReference type="Pfam" id="PF25989">
    <property type="entry name" value="YknX_C"/>
    <property type="match status" value="1"/>
</dbReference>
<dbReference type="GO" id="GO:0015562">
    <property type="term" value="F:efflux transmembrane transporter activity"/>
    <property type="evidence" value="ECO:0007669"/>
    <property type="project" value="TreeGrafter"/>
</dbReference>
<evidence type="ECO:0000256" key="1">
    <source>
        <dbReference type="ARBA" id="ARBA00009477"/>
    </source>
</evidence>
<accession>A0A918N1B7</accession>
<dbReference type="NCBIfam" id="TIGR01730">
    <property type="entry name" value="RND_mfp"/>
    <property type="match status" value="1"/>
</dbReference>
<evidence type="ECO:0000313" key="6">
    <source>
        <dbReference type="EMBL" id="GGW93610.1"/>
    </source>
</evidence>
<dbReference type="InterPro" id="IPR006143">
    <property type="entry name" value="RND_pump_MFP"/>
</dbReference>
<dbReference type="Proteomes" id="UP000631300">
    <property type="component" value="Unassembled WGS sequence"/>
</dbReference>
<comment type="similarity">
    <text evidence="1">Belongs to the membrane fusion protein (MFP) (TC 8.A.1) family.</text>
</comment>
<evidence type="ECO:0000256" key="2">
    <source>
        <dbReference type="SAM" id="Coils"/>
    </source>
</evidence>
<feature type="domain" description="CzcB-like barrel-sandwich hybrid" evidence="4">
    <location>
        <begin position="65"/>
        <end position="203"/>
    </location>
</feature>
<dbReference type="PANTHER" id="PTHR30469">
    <property type="entry name" value="MULTIDRUG RESISTANCE PROTEIN MDTA"/>
    <property type="match status" value="1"/>
</dbReference>
<feature type="domain" description="YknX-like C-terminal permuted SH3-like" evidence="5">
    <location>
        <begin position="284"/>
        <end position="351"/>
    </location>
</feature>
<feature type="signal peptide" evidence="3">
    <location>
        <begin position="1"/>
        <end position="26"/>
    </location>
</feature>
<reference evidence="6" key="1">
    <citation type="journal article" date="2014" name="Int. J. Syst. Evol. Microbiol.">
        <title>Complete genome sequence of Corynebacterium casei LMG S-19264T (=DSM 44701T), isolated from a smear-ripened cheese.</title>
        <authorList>
            <consortium name="US DOE Joint Genome Institute (JGI-PGF)"/>
            <person name="Walter F."/>
            <person name="Albersmeier A."/>
            <person name="Kalinowski J."/>
            <person name="Ruckert C."/>
        </authorList>
    </citation>
    <scope>NUCLEOTIDE SEQUENCE</scope>
    <source>
        <strain evidence="6">KCTC 22164</strain>
    </source>
</reference>
<dbReference type="Gene3D" id="2.40.50.100">
    <property type="match status" value="1"/>
</dbReference>
<evidence type="ECO:0000256" key="3">
    <source>
        <dbReference type="SAM" id="SignalP"/>
    </source>
</evidence>
<dbReference type="Gene3D" id="2.40.30.170">
    <property type="match status" value="1"/>
</dbReference>
<organism evidence="6 7">
    <name type="scientific">Alteromonas halophila</name>
    <dbReference type="NCBI Taxonomy" id="516698"/>
    <lineage>
        <taxon>Bacteria</taxon>
        <taxon>Pseudomonadati</taxon>
        <taxon>Pseudomonadota</taxon>
        <taxon>Gammaproteobacteria</taxon>
        <taxon>Alteromonadales</taxon>
        <taxon>Alteromonadaceae</taxon>
        <taxon>Alteromonas/Salinimonas group</taxon>
        <taxon>Alteromonas</taxon>
    </lineage>
</organism>
<reference evidence="6" key="2">
    <citation type="submission" date="2020-09" db="EMBL/GenBank/DDBJ databases">
        <authorList>
            <person name="Sun Q."/>
            <person name="Kim S."/>
        </authorList>
    </citation>
    <scope>NUCLEOTIDE SEQUENCE</scope>
    <source>
        <strain evidence="6">KCTC 22164</strain>
    </source>
</reference>
<gene>
    <name evidence="6" type="ORF">GCM10007391_30020</name>
</gene>
<keyword evidence="3" id="KW-0732">Signal</keyword>